<dbReference type="InterPro" id="IPR008254">
    <property type="entry name" value="Flavodoxin/NO_synth"/>
</dbReference>
<feature type="domain" description="Flavodoxin-like" evidence="3">
    <location>
        <begin position="71"/>
        <end position="228"/>
    </location>
</feature>
<evidence type="ECO:0000256" key="2">
    <source>
        <dbReference type="SAM" id="SignalP"/>
    </source>
</evidence>
<name>A0A173XWP3_9FIRM</name>
<dbReference type="Gene3D" id="3.40.50.360">
    <property type="match status" value="1"/>
</dbReference>
<dbReference type="SUPFAM" id="SSF52218">
    <property type="entry name" value="Flavoproteins"/>
    <property type="match status" value="1"/>
</dbReference>
<accession>A0A173XWP3</accession>
<dbReference type="PROSITE" id="PS50902">
    <property type="entry name" value="FLAVODOXIN_LIKE"/>
    <property type="match status" value="1"/>
</dbReference>
<protein>
    <submittedName>
        <fullName evidence="4">Flavodoxin</fullName>
    </submittedName>
</protein>
<keyword evidence="2" id="KW-0732">Signal</keyword>
<evidence type="ECO:0000313" key="5">
    <source>
        <dbReference type="Proteomes" id="UP000095706"/>
    </source>
</evidence>
<evidence type="ECO:0000259" key="3">
    <source>
        <dbReference type="PROSITE" id="PS50902"/>
    </source>
</evidence>
<dbReference type="InterPro" id="IPR001226">
    <property type="entry name" value="Flavodoxin_CS"/>
</dbReference>
<dbReference type="AlphaFoldDB" id="A0A173XWP3"/>
<dbReference type="PROSITE" id="PS00201">
    <property type="entry name" value="FLAVODOXIN"/>
    <property type="match status" value="1"/>
</dbReference>
<dbReference type="PANTHER" id="PTHR39201">
    <property type="entry name" value="EXPORTED PROTEIN-RELATED"/>
    <property type="match status" value="1"/>
</dbReference>
<dbReference type="PANTHER" id="PTHR39201:SF1">
    <property type="entry name" value="FLAVODOXIN-LIKE DOMAIN-CONTAINING PROTEIN"/>
    <property type="match status" value="1"/>
</dbReference>
<feature type="signal peptide" evidence="2">
    <location>
        <begin position="1"/>
        <end position="21"/>
    </location>
</feature>
<reference evidence="4 5" key="1">
    <citation type="submission" date="2015-09" db="EMBL/GenBank/DDBJ databases">
        <authorList>
            <consortium name="Pathogen Informatics"/>
        </authorList>
    </citation>
    <scope>NUCLEOTIDE SEQUENCE [LARGE SCALE GENOMIC DNA]</scope>
    <source>
        <strain evidence="4 5">2789STDY5608849</strain>
    </source>
</reference>
<dbReference type="InterPro" id="IPR029039">
    <property type="entry name" value="Flavoprotein-like_sf"/>
</dbReference>
<dbReference type="Proteomes" id="UP000095706">
    <property type="component" value="Unassembled WGS sequence"/>
</dbReference>
<dbReference type="Pfam" id="PF12682">
    <property type="entry name" value="Flavodoxin_4"/>
    <property type="match status" value="1"/>
</dbReference>
<organism evidence="4 5">
    <name type="scientific">Fusicatenibacter saccharivorans</name>
    <dbReference type="NCBI Taxonomy" id="1150298"/>
    <lineage>
        <taxon>Bacteria</taxon>
        <taxon>Bacillati</taxon>
        <taxon>Bacillota</taxon>
        <taxon>Clostridia</taxon>
        <taxon>Lachnospirales</taxon>
        <taxon>Lachnospiraceae</taxon>
        <taxon>Fusicatenibacter</taxon>
    </lineage>
</organism>
<sequence>MKTKKIAAVLLTCIVAIGLMAGCGASNTNQSASNNDSQSTSTNQSGNEEADTNSENTTDTTENTSTGNGKTLVVYYSASGNTKDVAEKIAKITEADLFEIEPVEPYTDDDLDWTDDDSRVSREHDDESLRDVELVSTTVDNWDSYDTVYIGYPIWWGIAAWPVDNFVKENDFTGKTVIPFCTAATSGIGDSGNLLEEMTGTGDWKEGERFHVGASESDISSWIDSLGL</sequence>
<dbReference type="GO" id="GO:0010181">
    <property type="term" value="F:FMN binding"/>
    <property type="evidence" value="ECO:0007669"/>
    <property type="project" value="InterPro"/>
</dbReference>
<dbReference type="RefSeq" id="WP_055226046.1">
    <property type="nucleotide sequence ID" value="NZ_CYYV01000002.1"/>
</dbReference>
<dbReference type="GO" id="GO:0009055">
    <property type="term" value="F:electron transfer activity"/>
    <property type="evidence" value="ECO:0007669"/>
    <property type="project" value="InterPro"/>
</dbReference>
<evidence type="ECO:0000256" key="1">
    <source>
        <dbReference type="SAM" id="MobiDB-lite"/>
    </source>
</evidence>
<feature type="chain" id="PRO_5039186308" evidence="2">
    <location>
        <begin position="22"/>
        <end position="228"/>
    </location>
</feature>
<dbReference type="GO" id="GO:0016651">
    <property type="term" value="F:oxidoreductase activity, acting on NAD(P)H"/>
    <property type="evidence" value="ECO:0007669"/>
    <property type="project" value="UniProtKB-ARBA"/>
</dbReference>
<dbReference type="PROSITE" id="PS51257">
    <property type="entry name" value="PROKAR_LIPOPROTEIN"/>
    <property type="match status" value="1"/>
</dbReference>
<gene>
    <name evidence="4" type="ORF">ERS852406_00345</name>
</gene>
<evidence type="ECO:0000313" key="4">
    <source>
        <dbReference type="EMBL" id="CUN54848.1"/>
    </source>
</evidence>
<feature type="region of interest" description="Disordered" evidence="1">
    <location>
        <begin position="28"/>
        <end position="66"/>
    </location>
</feature>
<proteinExistence type="predicted"/>
<dbReference type="EMBL" id="CYYV01000002">
    <property type="protein sequence ID" value="CUN54848.1"/>
    <property type="molecule type" value="Genomic_DNA"/>
</dbReference>